<sequence length="169" mass="18279" precursor="true">MLKAAAPIITLFVLVLATLQGCYSFAGSSLPAHLKTIAIPVFEDRSAAGIAQLRGELTGSLVNRIESQSPLRVTPSLARADALLEGALISFSDAPSQLSSITERAMTNRVTLVVQVTMVDRVKKTAMFTQSFVGFSDYRTGDPVGQQEALRFCVDQIIDEIFDRVVSGW</sequence>
<dbReference type="KEGG" id="pph:Ppha_2332"/>
<dbReference type="eggNOG" id="ENOG50303AD">
    <property type="taxonomic scope" value="Bacteria"/>
</dbReference>
<evidence type="ECO:0000313" key="1">
    <source>
        <dbReference type="EMBL" id="ACF44527.1"/>
    </source>
</evidence>
<dbReference type="HOGENOM" id="CLU_114082_0_3_10"/>
<dbReference type="EMBL" id="CP001110">
    <property type="protein sequence ID" value="ACF44527.1"/>
    <property type="molecule type" value="Genomic_DNA"/>
</dbReference>
<dbReference type="STRING" id="324925.Ppha_2332"/>
<proteinExistence type="predicted"/>
<reference evidence="1 2" key="1">
    <citation type="submission" date="2008-06" db="EMBL/GenBank/DDBJ databases">
        <title>Complete sequence of Pelodictyon phaeoclathratiforme BU-1.</title>
        <authorList>
            <consortium name="US DOE Joint Genome Institute"/>
            <person name="Lucas S."/>
            <person name="Copeland A."/>
            <person name="Lapidus A."/>
            <person name="Glavina del Rio T."/>
            <person name="Dalin E."/>
            <person name="Tice H."/>
            <person name="Bruce D."/>
            <person name="Goodwin L."/>
            <person name="Pitluck S."/>
            <person name="Schmutz J."/>
            <person name="Larimer F."/>
            <person name="Land M."/>
            <person name="Hauser L."/>
            <person name="Kyrpides N."/>
            <person name="Mikhailova N."/>
            <person name="Liu Z."/>
            <person name="Li T."/>
            <person name="Zhao F."/>
            <person name="Overmann J."/>
            <person name="Bryant D.A."/>
            <person name="Richardson P."/>
        </authorList>
    </citation>
    <scope>NUCLEOTIDE SEQUENCE [LARGE SCALE GENOMIC DNA]</scope>
    <source>
        <strain evidence="2">DSM 5477 / BU-1</strain>
    </source>
</reference>
<keyword evidence="2" id="KW-1185">Reference proteome</keyword>
<organism evidence="1 2">
    <name type="scientific">Pelodictyon phaeoclathratiforme (strain DSM 5477 / BU-1)</name>
    <dbReference type="NCBI Taxonomy" id="324925"/>
    <lineage>
        <taxon>Bacteria</taxon>
        <taxon>Pseudomonadati</taxon>
        <taxon>Chlorobiota</taxon>
        <taxon>Chlorobiia</taxon>
        <taxon>Chlorobiales</taxon>
        <taxon>Chlorobiaceae</taxon>
        <taxon>Chlorobium/Pelodictyon group</taxon>
        <taxon>Pelodictyon</taxon>
    </lineage>
</organism>
<gene>
    <name evidence="1" type="ordered locus">Ppha_2332</name>
</gene>
<name>B4SEA8_PELPB</name>
<dbReference type="RefSeq" id="WP_012509002.1">
    <property type="nucleotide sequence ID" value="NC_011060.1"/>
</dbReference>
<dbReference type="OrthoDB" id="9790776at2"/>
<dbReference type="Proteomes" id="UP000002724">
    <property type="component" value="Chromosome"/>
</dbReference>
<dbReference type="AlphaFoldDB" id="B4SEA8"/>
<protein>
    <recommendedName>
        <fullName evidence="3">Lipoprotein</fullName>
    </recommendedName>
</protein>
<dbReference type="GO" id="GO:0019867">
    <property type="term" value="C:outer membrane"/>
    <property type="evidence" value="ECO:0007669"/>
    <property type="project" value="InterPro"/>
</dbReference>
<dbReference type="InterPro" id="IPR007485">
    <property type="entry name" value="LPS_assembly_LptE"/>
</dbReference>
<accession>B4SEA8</accession>
<evidence type="ECO:0000313" key="2">
    <source>
        <dbReference type="Proteomes" id="UP000002724"/>
    </source>
</evidence>
<evidence type="ECO:0008006" key="3">
    <source>
        <dbReference type="Google" id="ProtNLM"/>
    </source>
</evidence>
<dbReference type="PROSITE" id="PS51257">
    <property type="entry name" value="PROKAR_LIPOPROTEIN"/>
    <property type="match status" value="1"/>
</dbReference>
<dbReference type="GO" id="GO:0043165">
    <property type="term" value="P:Gram-negative-bacterium-type cell outer membrane assembly"/>
    <property type="evidence" value="ECO:0007669"/>
    <property type="project" value="InterPro"/>
</dbReference>
<dbReference type="Pfam" id="PF04390">
    <property type="entry name" value="LptE"/>
    <property type="match status" value="1"/>
</dbReference>